<gene>
    <name evidence="2" type="ORF">AFUS01_LOCUS26992</name>
</gene>
<keyword evidence="1" id="KW-0472">Membrane</keyword>
<evidence type="ECO:0000313" key="2">
    <source>
        <dbReference type="EMBL" id="CAG7816368.1"/>
    </source>
</evidence>
<reference evidence="2" key="1">
    <citation type="submission" date="2021-06" db="EMBL/GenBank/DDBJ databases">
        <authorList>
            <person name="Hodson N. C."/>
            <person name="Mongue J. A."/>
            <person name="Jaron S. K."/>
        </authorList>
    </citation>
    <scope>NUCLEOTIDE SEQUENCE</scope>
</reference>
<accession>A0A8J2KGF9</accession>
<organism evidence="2 3">
    <name type="scientific">Allacma fusca</name>
    <dbReference type="NCBI Taxonomy" id="39272"/>
    <lineage>
        <taxon>Eukaryota</taxon>
        <taxon>Metazoa</taxon>
        <taxon>Ecdysozoa</taxon>
        <taxon>Arthropoda</taxon>
        <taxon>Hexapoda</taxon>
        <taxon>Collembola</taxon>
        <taxon>Symphypleona</taxon>
        <taxon>Sminthuridae</taxon>
        <taxon>Allacma</taxon>
    </lineage>
</organism>
<feature type="transmembrane region" description="Helical" evidence="1">
    <location>
        <begin position="12"/>
        <end position="32"/>
    </location>
</feature>
<evidence type="ECO:0000256" key="1">
    <source>
        <dbReference type="SAM" id="Phobius"/>
    </source>
</evidence>
<dbReference type="AlphaFoldDB" id="A0A8J2KGF9"/>
<dbReference type="Proteomes" id="UP000708208">
    <property type="component" value="Unassembled WGS sequence"/>
</dbReference>
<evidence type="ECO:0000313" key="3">
    <source>
        <dbReference type="Proteomes" id="UP000708208"/>
    </source>
</evidence>
<feature type="non-terminal residue" evidence="2">
    <location>
        <position position="1"/>
    </location>
</feature>
<keyword evidence="1" id="KW-0812">Transmembrane</keyword>
<sequence length="78" mass="8865">LKNRYVNLKMGFGSEICLTTLTGLQYLVSGLLKKMAFTALKKMAFTVLKYPVFHNGIYGFEGIFGSCRCRRFLLRACD</sequence>
<proteinExistence type="predicted"/>
<protein>
    <submittedName>
        <fullName evidence="2">Uncharacterized protein</fullName>
    </submittedName>
</protein>
<keyword evidence="1" id="KW-1133">Transmembrane helix</keyword>
<name>A0A8J2KGF9_9HEXA</name>
<dbReference type="EMBL" id="CAJVCH010368244">
    <property type="protein sequence ID" value="CAG7816368.1"/>
    <property type="molecule type" value="Genomic_DNA"/>
</dbReference>
<comment type="caution">
    <text evidence="2">The sequence shown here is derived from an EMBL/GenBank/DDBJ whole genome shotgun (WGS) entry which is preliminary data.</text>
</comment>
<keyword evidence="3" id="KW-1185">Reference proteome</keyword>